<keyword evidence="7" id="KW-0234">DNA repair</keyword>
<keyword evidence="8" id="KW-0326">Glycosidase</keyword>
<dbReference type="Pfam" id="PF10576">
    <property type="entry name" value="EndIII_4Fe-2S"/>
    <property type="match status" value="1"/>
</dbReference>
<evidence type="ECO:0000256" key="2">
    <source>
        <dbReference type="ARBA" id="ARBA00022723"/>
    </source>
</evidence>
<feature type="non-terminal residue" evidence="9">
    <location>
        <position position="1"/>
    </location>
</feature>
<dbReference type="GO" id="GO:0000701">
    <property type="term" value="F:purine-specific mismatch base pair DNA N-glycosylase activity"/>
    <property type="evidence" value="ECO:0007669"/>
    <property type="project" value="TreeGrafter"/>
</dbReference>
<evidence type="ECO:0000256" key="7">
    <source>
        <dbReference type="ARBA" id="ARBA00023204"/>
    </source>
</evidence>
<dbReference type="EMBL" id="AUZX01011444">
    <property type="protein sequence ID" value="EQD43220.1"/>
    <property type="molecule type" value="Genomic_DNA"/>
</dbReference>
<accession>T1AMD2</accession>
<comment type="caution">
    <text evidence="9">The sequence shown here is derived from an EMBL/GenBank/DDBJ whole genome shotgun (WGS) entry which is preliminary data.</text>
</comment>
<reference evidence="9" key="1">
    <citation type="submission" date="2013-08" db="EMBL/GenBank/DDBJ databases">
        <authorList>
            <person name="Mendez C."/>
            <person name="Richter M."/>
            <person name="Ferrer M."/>
            <person name="Sanchez J."/>
        </authorList>
    </citation>
    <scope>NUCLEOTIDE SEQUENCE</scope>
</reference>
<dbReference type="InterPro" id="IPR003651">
    <property type="entry name" value="Endonuclease3_FeS-loop_motif"/>
</dbReference>
<dbReference type="SUPFAM" id="SSF48150">
    <property type="entry name" value="DNA-glycosylase"/>
    <property type="match status" value="1"/>
</dbReference>
<reference evidence="9" key="2">
    <citation type="journal article" date="2014" name="ISME J.">
        <title>Microbial stratification in low pH oxic and suboxic macroscopic growths along an acid mine drainage.</title>
        <authorList>
            <person name="Mendez-Garcia C."/>
            <person name="Mesa V."/>
            <person name="Sprenger R.R."/>
            <person name="Richter M."/>
            <person name="Diez M.S."/>
            <person name="Solano J."/>
            <person name="Bargiela R."/>
            <person name="Golyshina O.V."/>
            <person name="Manteca A."/>
            <person name="Ramos J.L."/>
            <person name="Gallego J.R."/>
            <person name="Llorente I."/>
            <person name="Martins Dos Santos V.A."/>
            <person name="Jensen O.N."/>
            <person name="Pelaez A.I."/>
            <person name="Sanchez J."/>
            <person name="Ferrer M."/>
        </authorList>
    </citation>
    <scope>NUCLEOTIDE SEQUENCE</scope>
</reference>
<dbReference type="GO" id="GO:0035485">
    <property type="term" value="F:adenine/guanine mispair binding"/>
    <property type="evidence" value="ECO:0007669"/>
    <property type="project" value="TreeGrafter"/>
</dbReference>
<gene>
    <name evidence="9" type="ORF">B1A_15599</name>
</gene>
<keyword evidence="3" id="KW-0227">DNA damage</keyword>
<dbReference type="GO" id="GO:0034039">
    <property type="term" value="F:8-oxo-7,8-dihydroguanine DNA N-glycosylase activity"/>
    <property type="evidence" value="ECO:0007669"/>
    <property type="project" value="TreeGrafter"/>
</dbReference>
<feature type="non-terminal residue" evidence="9">
    <location>
        <position position="164"/>
    </location>
</feature>
<sequence>FDIADPPLDANLRRVALRFAGIPGDPLGRSSGAAARGLLGDWFRVAPPARLADALMDLGAKVCTARAPRCEDCPLQRGCAAAASGAAHAFGVRPRRAAPPVRRILAAQVVSALGQAWRPRPEEGLLGGLFEPPHVLSDGAAPTVEMLLEELARWGIQGAQTLGS</sequence>
<dbReference type="GO" id="GO:0006298">
    <property type="term" value="P:mismatch repair"/>
    <property type="evidence" value="ECO:0007669"/>
    <property type="project" value="TreeGrafter"/>
</dbReference>
<keyword evidence="2" id="KW-0479">Metal-binding</keyword>
<keyword evidence="6" id="KW-0411">Iron-sulfur</keyword>
<dbReference type="PANTHER" id="PTHR42944:SF1">
    <property type="entry name" value="ADENINE DNA GLYCOSYLASE"/>
    <property type="match status" value="1"/>
</dbReference>
<evidence type="ECO:0000256" key="1">
    <source>
        <dbReference type="ARBA" id="ARBA00001966"/>
    </source>
</evidence>
<proteinExistence type="predicted"/>
<dbReference type="GO" id="GO:0046872">
    <property type="term" value="F:metal ion binding"/>
    <property type="evidence" value="ECO:0007669"/>
    <property type="project" value="UniProtKB-KW"/>
</dbReference>
<dbReference type="AlphaFoldDB" id="T1AMD2"/>
<comment type="cofactor">
    <cofactor evidence="1">
        <name>[4Fe-4S] cluster</name>
        <dbReference type="ChEBI" id="CHEBI:49883"/>
    </cofactor>
</comment>
<dbReference type="InterPro" id="IPR023170">
    <property type="entry name" value="HhH_base_excis_C"/>
</dbReference>
<keyword evidence="4" id="KW-0378">Hydrolase</keyword>
<evidence type="ECO:0000256" key="6">
    <source>
        <dbReference type="ARBA" id="ARBA00023014"/>
    </source>
</evidence>
<evidence type="ECO:0000256" key="3">
    <source>
        <dbReference type="ARBA" id="ARBA00022763"/>
    </source>
</evidence>
<protein>
    <submittedName>
        <fullName evidence="9">A/G-specific adenine glycosylase</fullName>
    </submittedName>
</protein>
<dbReference type="InterPro" id="IPR011257">
    <property type="entry name" value="DNA_glycosylase"/>
</dbReference>
<dbReference type="InterPro" id="IPR044298">
    <property type="entry name" value="MIG/MutY"/>
</dbReference>
<evidence type="ECO:0000256" key="8">
    <source>
        <dbReference type="ARBA" id="ARBA00023295"/>
    </source>
</evidence>
<evidence type="ECO:0000256" key="4">
    <source>
        <dbReference type="ARBA" id="ARBA00022801"/>
    </source>
</evidence>
<name>T1AMD2_9ZZZZ</name>
<organism evidence="9">
    <name type="scientific">mine drainage metagenome</name>
    <dbReference type="NCBI Taxonomy" id="410659"/>
    <lineage>
        <taxon>unclassified sequences</taxon>
        <taxon>metagenomes</taxon>
        <taxon>ecological metagenomes</taxon>
    </lineage>
</organism>
<dbReference type="SMART" id="SM00525">
    <property type="entry name" value="FES"/>
    <property type="match status" value="1"/>
</dbReference>
<evidence type="ECO:0000313" key="9">
    <source>
        <dbReference type="EMBL" id="EQD43220.1"/>
    </source>
</evidence>
<dbReference type="GO" id="GO:0051539">
    <property type="term" value="F:4 iron, 4 sulfur cluster binding"/>
    <property type="evidence" value="ECO:0007669"/>
    <property type="project" value="InterPro"/>
</dbReference>
<keyword evidence="5" id="KW-0408">Iron</keyword>
<dbReference type="GO" id="GO:0032357">
    <property type="term" value="F:oxidized purine DNA binding"/>
    <property type="evidence" value="ECO:0007669"/>
    <property type="project" value="TreeGrafter"/>
</dbReference>
<dbReference type="GO" id="GO:0006284">
    <property type="term" value="P:base-excision repair"/>
    <property type="evidence" value="ECO:0007669"/>
    <property type="project" value="InterPro"/>
</dbReference>
<evidence type="ECO:0000256" key="5">
    <source>
        <dbReference type="ARBA" id="ARBA00023004"/>
    </source>
</evidence>
<dbReference type="PANTHER" id="PTHR42944">
    <property type="entry name" value="ADENINE DNA GLYCOSYLASE"/>
    <property type="match status" value="1"/>
</dbReference>
<dbReference type="Gene3D" id="1.10.1670.10">
    <property type="entry name" value="Helix-hairpin-Helix base-excision DNA repair enzymes (C-terminal)"/>
    <property type="match status" value="1"/>
</dbReference>